<organism evidence="3 4">
    <name type="scientific">Thalassiosira oceanica</name>
    <name type="common">Marine diatom</name>
    <dbReference type="NCBI Taxonomy" id="159749"/>
    <lineage>
        <taxon>Eukaryota</taxon>
        <taxon>Sar</taxon>
        <taxon>Stramenopiles</taxon>
        <taxon>Ochrophyta</taxon>
        <taxon>Bacillariophyta</taxon>
        <taxon>Coscinodiscophyceae</taxon>
        <taxon>Thalassiosirophycidae</taxon>
        <taxon>Thalassiosirales</taxon>
        <taxon>Thalassiosiraceae</taxon>
        <taxon>Thalassiosira</taxon>
    </lineage>
</organism>
<feature type="compositionally biased region" description="Basic residues" evidence="1">
    <location>
        <begin position="284"/>
        <end position="294"/>
    </location>
</feature>
<evidence type="ECO:0000313" key="3">
    <source>
        <dbReference type="EMBL" id="EJK62534.1"/>
    </source>
</evidence>
<accession>K0SC63</accession>
<dbReference type="AlphaFoldDB" id="K0SC63"/>
<keyword evidence="2" id="KW-1133">Transmembrane helix</keyword>
<sequence length="294" mass="31904">MCIIWSCVALGIVPYDPASVLTGAVVYDPVQSLKKLLSNLPVGNAFLALVNILAASAICTTVIGSMLASTQYFRDFKFRGNNSGSVAPKSELMHGKAGEVLLNSLAIIPSACVAYCGSSDLYFLASQFAGEFPCTFLYGLLPSLCNLKLRLHDGSIKSAKGKVAIEWLLVAISMSILMIINDVIHWYPDLLGGVSVPDRYRAVILDRFKVNRHAERDANLVGPSVPPTDRPGLIPRAVPPHLKLLERAALPPKRVAPCSSPEAAQKLSRERWTGGRRGSSASRRSPRPQRRQSR</sequence>
<dbReference type="Proteomes" id="UP000266841">
    <property type="component" value="Unassembled WGS sequence"/>
</dbReference>
<feature type="region of interest" description="Disordered" evidence="1">
    <location>
        <begin position="253"/>
        <end position="294"/>
    </location>
</feature>
<dbReference type="EMBL" id="AGNL01018797">
    <property type="protein sequence ID" value="EJK62534.1"/>
    <property type="molecule type" value="Genomic_DNA"/>
</dbReference>
<dbReference type="PANTHER" id="PTHR32195:SF26">
    <property type="entry name" value="TRYPTOPHAN OR TYROSINE TRANSPORTER PROTEIN"/>
    <property type="match status" value="1"/>
</dbReference>
<evidence type="ECO:0000313" key="4">
    <source>
        <dbReference type="Proteomes" id="UP000266841"/>
    </source>
</evidence>
<dbReference type="PANTHER" id="PTHR32195">
    <property type="entry name" value="OS07G0662800 PROTEIN"/>
    <property type="match status" value="1"/>
</dbReference>
<reference evidence="3 4" key="1">
    <citation type="journal article" date="2012" name="Genome Biol.">
        <title>Genome and low-iron response of an oceanic diatom adapted to chronic iron limitation.</title>
        <authorList>
            <person name="Lommer M."/>
            <person name="Specht M."/>
            <person name="Roy A.S."/>
            <person name="Kraemer L."/>
            <person name="Andreson R."/>
            <person name="Gutowska M.A."/>
            <person name="Wolf J."/>
            <person name="Bergner S.V."/>
            <person name="Schilhabel M.B."/>
            <person name="Klostermeier U.C."/>
            <person name="Beiko R.G."/>
            <person name="Rosenstiel P."/>
            <person name="Hippler M."/>
            <person name="Laroche J."/>
        </authorList>
    </citation>
    <scope>NUCLEOTIDE SEQUENCE [LARGE SCALE GENOMIC DNA]</scope>
    <source>
        <strain evidence="3 4">CCMP1005</strain>
    </source>
</reference>
<proteinExistence type="predicted"/>
<evidence type="ECO:0000256" key="1">
    <source>
        <dbReference type="SAM" id="MobiDB-lite"/>
    </source>
</evidence>
<keyword evidence="2" id="KW-0812">Transmembrane</keyword>
<name>K0SC63_THAOC</name>
<keyword evidence="4" id="KW-1185">Reference proteome</keyword>
<keyword evidence="2" id="KW-0472">Membrane</keyword>
<gene>
    <name evidence="3" type="ORF">THAOC_16850</name>
</gene>
<protein>
    <submittedName>
        <fullName evidence="3">Uncharacterized protein</fullName>
    </submittedName>
</protein>
<feature type="transmembrane region" description="Helical" evidence="2">
    <location>
        <begin position="46"/>
        <end position="69"/>
    </location>
</feature>
<comment type="caution">
    <text evidence="3">The sequence shown here is derived from an EMBL/GenBank/DDBJ whole genome shotgun (WGS) entry which is preliminary data.</text>
</comment>
<feature type="transmembrane region" description="Helical" evidence="2">
    <location>
        <begin position="167"/>
        <end position="187"/>
    </location>
</feature>
<evidence type="ECO:0000256" key="2">
    <source>
        <dbReference type="SAM" id="Phobius"/>
    </source>
</evidence>